<dbReference type="OrthoDB" id="7765355at2759"/>
<feature type="region of interest" description="Disordered" evidence="1">
    <location>
        <begin position="332"/>
        <end position="360"/>
    </location>
</feature>
<evidence type="ECO:0000313" key="2">
    <source>
        <dbReference type="Proteomes" id="UP000504635"/>
    </source>
</evidence>
<dbReference type="RefSeq" id="XP_030749562.1">
    <property type="nucleotide sequence ID" value="XM_030893702.1"/>
</dbReference>
<keyword evidence="2" id="KW-1185">Reference proteome</keyword>
<organism evidence="2 3">
    <name type="scientific">Sitophilus oryzae</name>
    <name type="common">Rice weevil</name>
    <name type="synonym">Curculio oryzae</name>
    <dbReference type="NCBI Taxonomy" id="7048"/>
    <lineage>
        <taxon>Eukaryota</taxon>
        <taxon>Metazoa</taxon>
        <taxon>Ecdysozoa</taxon>
        <taxon>Arthropoda</taxon>
        <taxon>Hexapoda</taxon>
        <taxon>Insecta</taxon>
        <taxon>Pterygota</taxon>
        <taxon>Neoptera</taxon>
        <taxon>Endopterygota</taxon>
        <taxon>Coleoptera</taxon>
        <taxon>Polyphaga</taxon>
        <taxon>Cucujiformia</taxon>
        <taxon>Curculionidae</taxon>
        <taxon>Dryophthorinae</taxon>
        <taxon>Sitophilus</taxon>
    </lineage>
</organism>
<feature type="compositionally biased region" description="Polar residues" evidence="1">
    <location>
        <begin position="68"/>
        <end position="83"/>
    </location>
</feature>
<feature type="compositionally biased region" description="Low complexity" evidence="1">
    <location>
        <begin position="563"/>
        <end position="580"/>
    </location>
</feature>
<sequence>MYLLNSKKTNDSDHLNNSKTKFNNSYNSVPKVTSTPLHASPASMPRRNSIVLSPPKPHLGSPRRYSLSEMSPANKSSITNRSSHIQGPLLASLSYKDSVSMYEETKSPGLVERVVLYNEEAERNHEPTHQEKYDSPGLFPIVHLFKRKPPVLDQSLNRVKIKLSNSDYLKHSPLQRSSPRNVDGVLRPRFQNQHSFLSSSPKGSSSSETGPKSVLDALKEISRKRIHSNEDYDLNEDSGKRLRTDLHNGTPTTSKRLRADSPLLDVSQDHSPKQSQKKLCVYDEYAASKSSTDFSFLKNIEPGLTKRKTISTSTESLKDPKQIKLISVETQTVPAIEESKSNKTDSPGDRTDSPGVQKAENSIRIFNHMSLDKIRRNRLAALMGNLAGKEADLAGSSINSVIGQNSTSAQSSSQAKDVTVLLTPSRNKKETDTVDKPLTSIISPPKSRETSPVKSDRHVHFNLAASTSSTSGDGQVTLTQTTVSLVTPITSSSVNKAAISFPEPLKDSTNAIPTSKINSTATAPSSQFSFGNIGSPTSTPQSSSVKELISGAPSIFTVPKSLESTPTKTPETAKTTSPPKVGGFKFDLKVPSSSNVVSSTTALTQPSLTFSPSSLVSLPSSLTSSSSTPTFSFGKTTDTKSDTNVKNSFAFGVNTSSKENNAMTSNISFPVNPTESKKDIASLPSSNIINSFSFGKPLPNVDQSKSFNFGSKTNINSTTASAAPTFNFQVTKSPTFNFGNALKSSGDQNISGSTAATPFGSSTGNVATFGSAISSAVTSPPPAFGSSVLTTTSSTFITSSVASSNNLFPSSSPFGKGMPTPQASSSLIPATTNTAAASNFTFGENGASKATPISKPFTFGDSKPATTVASIFGAPKPSIPSIVNKPTNAAPIFGSTAESSPAFGTTSSVVGSVFGNTSTVTTTAPIFAATTASSIFGNVSKPSVAFGSAPTTTAPVFGSASTASAPAFGSASTTSAPAFGSAPTTSASVFGSAPTSSAPIFGSVPTTSVPAFGSATTTSAPAFGAAPTTSASVFGSAPLSTASIFGSVPTTSAPSFGSAPTTSPPAFGSAATPSAPIFGSSSTNPAPSFGSAGSAFGAPATTQAAIPSFGTDTKPPFGSTNVFGTGNTETTNFGAPSAAIFGATAPNKTMFGSTNAASVAPTPTFGSATSSAFGNVPAASSAFNTVTTASTTTPFGFGSKPNFSFGSSNENKTSTAFGSGAGNSAFAKPNSTPNGFGNTEKGFSATSAGFGNTAGGFGNTANTFGAGNNNAFGSSVPSQNAGFNFSSNSTPTASSFMTPEIPKPTFNFTGNTANASFTGSSNPSAFGTTAPNFSATGPSFGAAAPPAAGVFNIGSGSTSSGRMRTQLRAKRRT</sequence>
<dbReference type="Proteomes" id="UP000504635">
    <property type="component" value="Unplaced"/>
</dbReference>
<feature type="compositionally biased region" description="Polar residues" evidence="1">
    <location>
        <begin position="507"/>
        <end position="545"/>
    </location>
</feature>
<feature type="compositionally biased region" description="Polar residues" evidence="1">
    <location>
        <begin position="17"/>
        <end position="37"/>
    </location>
</feature>
<feature type="region of interest" description="Disordered" evidence="1">
    <location>
        <begin position="558"/>
        <end position="580"/>
    </location>
</feature>
<feature type="region of interest" description="Disordered" evidence="1">
    <location>
        <begin position="1"/>
        <end position="83"/>
    </location>
</feature>
<feature type="region of interest" description="Disordered" evidence="1">
    <location>
        <begin position="229"/>
        <end position="275"/>
    </location>
</feature>
<feature type="compositionally biased region" description="Basic and acidic residues" evidence="1">
    <location>
        <begin position="446"/>
        <end position="456"/>
    </location>
</feature>
<proteinExistence type="predicted"/>
<accession>A0A6J2XE79</accession>
<dbReference type="GeneID" id="115877503"/>
<gene>
    <name evidence="3" type="primary">LOC115877503</name>
</gene>
<name>A0A6J2XE79_SITOR</name>
<feature type="compositionally biased region" description="Low complexity" evidence="1">
    <location>
        <begin position="406"/>
        <end position="415"/>
    </location>
</feature>
<protein>
    <submittedName>
        <fullName evidence="3">Nuclear pore complex protein DDB_G0274915-like</fullName>
    </submittedName>
</protein>
<evidence type="ECO:0000256" key="1">
    <source>
        <dbReference type="SAM" id="MobiDB-lite"/>
    </source>
</evidence>
<evidence type="ECO:0000313" key="3">
    <source>
        <dbReference type="RefSeq" id="XP_030749562.1"/>
    </source>
</evidence>
<reference evidence="3" key="1">
    <citation type="submission" date="2025-08" db="UniProtKB">
        <authorList>
            <consortium name="RefSeq"/>
        </authorList>
    </citation>
    <scope>IDENTIFICATION</scope>
    <source>
        <tissue evidence="3">Gonads</tissue>
    </source>
</reference>
<dbReference type="KEGG" id="soy:115877503"/>
<feature type="region of interest" description="Disordered" evidence="1">
    <location>
        <begin position="403"/>
        <end position="456"/>
    </location>
</feature>
<feature type="compositionally biased region" description="Basic and acidic residues" evidence="1">
    <location>
        <begin position="237"/>
        <end position="246"/>
    </location>
</feature>
<feature type="compositionally biased region" description="Basic and acidic residues" evidence="1">
    <location>
        <begin position="337"/>
        <end position="352"/>
    </location>
</feature>
<feature type="region of interest" description="Disordered" evidence="1">
    <location>
        <begin position="1354"/>
        <end position="1373"/>
    </location>
</feature>
<feature type="region of interest" description="Disordered" evidence="1">
    <location>
        <begin position="505"/>
        <end position="546"/>
    </location>
</feature>
<dbReference type="InParanoid" id="A0A6J2XE79"/>